<evidence type="ECO:0000313" key="7">
    <source>
        <dbReference type="EMBL" id="EDR13286.1"/>
    </source>
</evidence>
<dbReference type="STRING" id="486041.B0CV83"/>
<name>B0CV83_LACBS</name>
<dbReference type="AlphaFoldDB" id="B0CV83"/>
<evidence type="ECO:0000256" key="2">
    <source>
        <dbReference type="ARBA" id="ARBA00022692"/>
    </source>
</evidence>
<dbReference type="Pfam" id="PF08637">
    <property type="entry name" value="NCA2"/>
    <property type="match status" value="1"/>
</dbReference>
<dbReference type="EMBL" id="DS547093">
    <property type="protein sequence ID" value="EDR13286.1"/>
    <property type="molecule type" value="Genomic_DNA"/>
</dbReference>
<dbReference type="Proteomes" id="UP000001194">
    <property type="component" value="Unassembled WGS sequence"/>
</dbReference>
<gene>
    <name evidence="7" type="ORF">LACBIDRAFT_292510</name>
</gene>
<evidence type="ECO:0000256" key="1">
    <source>
        <dbReference type="ARBA" id="ARBA00004225"/>
    </source>
</evidence>
<protein>
    <submittedName>
        <fullName evidence="7">Predicted protein</fullName>
    </submittedName>
</protein>
<dbReference type="InParanoid" id="B0CV83"/>
<sequence>MPSQFVCQFTKPLIHSFVFKPPFPLPGESNTDALSSADSSKKHALHSLLVSLNDTQTITSSVVANTVTSLRSLDTPTLLNADDPEEEALKHAIVTKLVVAVYAEALDTYLTQATEVEAEAEWWADIERSRLNVTWYLLQSLFSHLTDVEKMFVDKSGRLALPGRLLNVARIIVQTVQAKDLPLQLSTLSPASLRKLFPSPNSLHPSALVTTFFPQPLSITSSAFILSPKTEASSAIKKALSYVTLPTFLAQQECRYNRKELEKIRDERADALGRLAQLRGPLAALIGTPSPNNSHQEPFSFLGFLELLNSVVTPETVTSTALDDTFGAIQYLSQISLPSLGPTHVDYLKSQHLLRPSRITLLWPKLLFLPPLALYALRFGYASRVTLFDMLKDARDTVEGFVKGWLVEPLKEVLKTVRAGGAEGEAGVIVSKEGVIADLESLERMTLSLARDELRYDSQQLDALAQKIRVGDLTPIMEIYEEDIRHPLKSAMMGSLLRGLFIQIQKAKVDIDQALSGIDRLLKSQELTFAFVGVAPAFAIVYLVVGLLGGLLGGIGGRGRRIERLLITQPTTPLPSLPTGLLLLSVTRLRTYGERYLPGSSSSSGYFTRGRLPVREAFLEDVADLEDPELGRDAKMRVVERMWRCWGTILGWNVGGFV</sequence>
<keyword evidence="4" id="KW-0496">Mitochondrion</keyword>
<evidence type="ECO:0000313" key="8">
    <source>
        <dbReference type="Proteomes" id="UP000001194"/>
    </source>
</evidence>
<evidence type="ECO:0000256" key="6">
    <source>
        <dbReference type="SAM" id="Phobius"/>
    </source>
</evidence>
<evidence type="ECO:0000256" key="5">
    <source>
        <dbReference type="ARBA" id="ARBA00023136"/>
    </source>
</evidence>
<dbReference type="FunCoup" id="B0CV83">
    <property type="interactions" value="31"/>
</dbReference>
<evidence type="ECO:0000256" key="4">
    <source>
        <dbReference type="ARBA" id="ARBA00023128"/>
    </source>
</evidence>
<dbReference type="GeneID" id="6071569"/>
<accession>B0CV83</accession>
<dbReference type="RefSeq" id="XP_001875784.1">
    <property type="nucleotide sequence ID" value="XM_001875749.1"/>
</dbReference>
<keyword evidence="3 6" id="KW-1133">Transmembrane helix</keyword>
<dbReference type="HOGENOM" id="CLU_008227_3_0_1"/>
<organism evidence="8">
    <name type="scientific">Laccaria bicolor (strain S238N-H82 / ATCC MYA-4686)</name>
    <name type="common">Bicoloured deceiver</name>
    <name type="synonym">Laccaria laccata var. bicolor</name>
    <dbReference type="NCBI Taxonomy" id="486041"/>
    <lineage>
        <taxon>Eukaryota</taxon>
        <taxon>Fungi</taxon>
        <taxon>Dikarya</taxon>
        <taxon>Basidiomycota</taxon>
        <taxon>Agaricomycotina</taxon>
        <taxon>Agaricomycetes</taxon>
        <taxon>Agaricomycetidae</taxon>
        <taxon>Agaricales</taxon>
        <taxon>Agaricineae</taxon>
        <taxon>Hydnangiaceae</taxon>
        <taxon>Laccaria</taxon>
    </lineage>
</organism>
<proteinExistence type="predicted"/>
<keyword evidence="8" id="KW-1185">Reference proteome</keyword>
<comment type="subcellular location">
    <subcellularLocation>
        <location evidence="1">Mitochondrion membrane</location>
        <topology evidence="1">Multi-pass membrane protein</topology>
    </subcellularLocation>
</comment>
<keyword evidence="5 6" id="KW-0472">Membrane</keyword>
<keyword evidence="2 6" id="KW-0812">Transmembrane</keyword>
<reference evidence="7 8" key="1">
    <citation type="journal article" date="2008" name="Nature">
        <title>The genome of Laccaria bicolor provides insights into mycorrhizal symbiosis.</title>
        <authorList>
            <person name="Martin F."/>
            <person name="Aerts A."/>
            <person name="Ahren D."/>
            <person name="Brun A."/>
            <person name="Danchin E.G.J."/>
            <person name="Duchaussoy F."/>
            <person name="Gibon J."/>
            <person name="Kohler A."/>
            <person name="Lindquist E."/>
            <person name="Pereda V."/>
            <person name="Salamov A."/>
            <person name="Shapiro H.J."/>
            <person name="Wuyts J."/>
            <person name="Blaudez D."/>
            <person name="Buee M."/>
            <person name="Brokstein P."/>
            <person name="Canbaeck B."/>
            <person name="Cohen D."/>
            <person name="Courty P.E."/>
            <person name="Coutinho P.M."/>
            <person name="Delaruelle C."/>
            <person name="Detter J.C."/>
            <person name="Deveau A."/>
            <person name="DiFazio S."/>
            <person name="Duplessis S."/>
            <person name="Fraissinet-Tachet L."/>
            <person name="Lucic E."/>
            <person name="Frey-Klett P."/>
            <person name="Fourrey C."/>
            <person name="Feussner I."/>
            <person name="Gay G."/>
            <person name="Grimwood J."/>
            <person name="Hoegger P.J."/>
            <person name="Jain P."/>
            <person name="Kilaru S."/>
            <person name="Labbe J."/>
            <person name="Lin Y.C."/>
            <person name="Legue V."/>
            <person name="Le Tacon F."/>
            <person name="Marmeisse R."/>
            <person name="Melayah D."/>
            <person name="Montanini B."/>
            <person name="Muratet M."/>
            <person name="Nehls U."/>
            <person name="Niculita-Hirzel H."/>
            <person name="Oudot-Le Secq M.P."/>
            <person name="Peter M."/>
            <person name="Quesneville H."/>
            <person name="Rajashekar B."/>
            <person name="Reich M."/>
            <person name="Rouhier N."/>
            <person name="Schmutz J."/>
            <person name="Yin T."/>
            <person name="Chalot M."/>
            <person name="Henrissat B."/>
            <person name="Kuees U."/>
            <person name="Lucas S."/>
            <person name="Van de Peer Y."/>
            <person name="Podila G.K."/>
            <person name="Polle A."/>
            <person name="Pukkila P.J."/>
            <person name="Richardson P.M."/>
            <person name="Rouze P."/>
            <person name="Sanders I.R."/>
            <person name="Stajich J.E."/>
            <person name="Tunlid A."/>
            <person name="Tuskan G."/>
            <person name="Grigoriev I.V."/>
        </authorList>
    </citation>
    <scope>NUCLEOTIDE SEQUENCE [LARGE SCALE GENOMIC DNA]</scope>
    <source>
        <strain evidence="8">S238N-H82 / ATCC MYA-4686</strain>
    </source>
</reference>
<dbReference type="OrthoDB" id="413313at2759"/>
<dbReference type="GO" id="GO:0005741">
    <property type="term" value="C:mitochondrial outer membrane"/>
    <property type="evidence" value="ECO:0007669"/>
    <property type="project" value="TreeGrafter"/>
</dbReference>
<evidence type="ECO:0000256" key="3">
    <source>
        <dbReference type="ARBA" id="ARBA00022989"/>
    </source>
</evidence>
<dbReference type="KEGG" id="lbc:LACBIDRAFT_292510"/>
<dbReference type="PANTHER" id="PTHR28234:SF1">
    <property type="entry name" value="NUCLEAR CONTROL OF ATPASE PROTEIN 2"/>
    <property type="match status" value="1"/>
</dbReference>
<dbReference type="PANTHER" id="PTHR28234">
    <property type="entry name" value="NUCLEAR CONTROL OF ATPASE PROTEIN 2"/>
    <property type="match status" value="1"/>
</dbReference>
<dbReference type="InterPro" id="IPR013946">
    <property type="entry name" value="NCA2-like"/>
</dbReference>
<feature type="transmembrane region" description="Helical" evidence="6">
    <location>
        <begin position="529"/>
        <end position="555"/>
    </location>
</feature>